<dbReference type="PANTHER" id="PTHR38777:SF1">
    <property type="entry name" value="DNAK SUPPRESSOR PROTEIN"/>
    <property type="match status" value="1"/>
</dbReference>
<protein>
    <recommendedName>
        <fullName evidence="5">Zinc finger DksA/TraR C4-type domain-containing protein</fullName>
    </recommendedName>
</protein>
<dbReference type="EMBL" id="AWTP01000122">
    <property type="protein sequence ID" value="KGH08729.1"/>
    <property type="molecule type" value="Genomic_DNA"/>
</dbReference>
<reference evidence="6 7" key="1">
    <citation type="submission" date="2013-09" db="EMBL/GenBank/DDBJ databases">
        <title>High correlation between genotypes and phenotypes of environmental bacteria Comamonas testosteroni strains.</title>
        <authorList>
            <person name="Liu L."/>
            <person name="Zhu W."/>
            <person name="Xia X."/>
            <person name="Xu B."/>
            <person name="Luo M."/>
            <person name="Wang G."/>
        </authorList>
    </citation>
    <scope>NUCLEOTIDE SEQUENCE [LARGE SCALE GENOMIC DNA]</scope>
    <source>
        <strain evidence="6 7">DF2</strain>
    </source>
</reference>
<name>A0A0E3BY44_9BURK</name>
<dbReference type="NCBIfam" id="TIGR02419">
    <property type="entry name" value="C4_traR_proteo"/>
    <property type="match status" value="1"/>
</dbReference>
<dbReference type="Proteomes" id="UP000029549">
    <property type="component" value="Unassembled WGS sequence"/>
</dbReference>
<dbReference type="SUPFAM" id="SSF57716">
    <property type="entry name" value="Glucocorticoid receptor-like (DNA-binding domain)"/>
    <property type="match status" value="1"/>
</dbReference>
<sequence>MMDIIDLAMLVEAAERERALKRVRDEAAKRSSVRNCQDCDVEISEARRQAVPGATRCVRCQSNHEKESCCP</sequence>
<keyword evidence="2" id="KW-0863">Zinc-finger</keyword>
<feature type="zinc finger region" description="dksA C4-type" evidence="4">
    <location>
        <begin position="36"/>
        <end position="60"/>
    </location>
</feature>
<feature type="domain" description="Zinc finger DksA/TraR C4-type" evidence="5">
    <location>
        <begin position="34"/>
        <end position="66"/>
    </location>
</feature>
<dbReference type="InterPro" id="IPR012783">
    <property type="entry name" value="Znf_C4_TraR"/>
</dbReference>
<evidence type="ECO:0000256" key="4">
    <source>
        <dbReference type="PROSITE-ProRule" id="PRU00510"/>
    </source>
</evidence>
<dbReference type="AlphaFoldDB" id="A0A0E3BY44"/>
<dbReference type="PANTHER" id="PTHR38777">
    <property type="entry name" value="FELS-2 PROPHAGE PROTEIN"/>
    <property type="match status" value="1"/>
</dbReference>
<keyword evidence="7" id="KW-1185">Reference proteome</keyword>
<organism evidence="6 7">
    <name type="scientific">Comamonas thiooxydans</name>
    <dbReference type="NCBI Taxonomy" id="363952"/>
    <lineage>
        <taxon>Bacteria</taxon>
        <taxon>Pseudomonadati</taxon>
        <taxon>Pseudomonadota</taxon>
        <taxon>Betaproteobacteria</taxon>
        <taxon>Burkholderiales</taxon>
        <taxon>Comamonadaceae</taxon>
        <taxon>Comamonas</taxon>
    </lineage>
</organism>
<proteinExistence type="predicted"/>
<keyword evidence="3" id="KW-0862">Zinc</keyword>
<evidence type="ECO:0000313" key="7">
    <source>
        <dbReference type="Proteomes" id="UP000029549"/>
    </source>
</evidence>
<gene>
    <name evidence="6" type="ORF">P608_17575</name>
</gene>
<dbReference type="Gene3D" id="1.20.120.910">
    <property type="entry name" value="DksA, coiled-coil domain"/>
    <property type="match status" value="1"/>
</dbReference>
<dbReference type="Pfam" id="PF01258">
    <property type="entry name" value="zf-dskA_traR"/>
    <property type="match status" value="1"/>
</dbReference>
<dbReference type="GO" id="GO:1900378">
    <property type="term" value="P:positive regulation of secondary metabolite biosynthetic process"/>
    <property type="evidence" value="ECO:0007669"/>
    <property type="project" value="TreeGrafter"/>
</dbReference>
<evidence type="ECO:0000256" key="2">
    <source>
        <dbReference type="ARBA" id="ARBA00022771"/>
    </source>
</evidence>
<evidence type="ECO:0000259" key="5">
    <source>
        <dbReference type="Pfam" id="PF01258"/>
    </source>
</evidence>
<evidence type="ECO:0000313" key="6">
    <source>
        <dbReference type="EMBL" id="KGH08729.1"/>
    </source>
</evidence>
<dbReference type="GO" id="GO:0008270">
    <property type="term" value="F:zinc ion binding"/>
    <property type="evidence" value="ECO:0007669"/>
    <property type="project" value="UniProtKB-KW"/>
</dbReference>
<dbReference type="InterPro" id="IPR000962">
    <property type="entry name" value="Znf_DskA_TraR"/>
</dbReference>
<keyword evidence="1" id="KW-0479">Metal-binding</keyword>
<comment type="caution">
    <text evidence="6">The sequence shown here is derived from an EMBL/GenBank/DDBJ whole genome shotgun (WGS) entry which is preliminary data.</text>
</comment>
<evidence type="ECO:0000256" key="3">
    <source>
        <dbReference type="ARBA" id="ARBA00022833"/>
    </source>
</evidence>
<accession>A0A0E3BY44</accession>
<dbReference type="PROSITE" id="PS51128">
    <property type="entry name" value="ZF_DKSA_2"/>
    <property type="match status" value="1"/>
</dbReference>
<evidence type="ECO:0000256" key="1">
    <source>
        <dbReference type="ARBA" id="ARBA00022723"/>
    </source>
</evidence>